<feature type="transmembrane region" description="Helical" evidence="1">
    <location>
        <begin position="153"/>
        <end position="171"/>
    </location>
</feature>
<evidence type="ECO:0000313" key="2">
    <source>
        <dbReference type="EMBL" id="RDU42400.1"/>
    </source>
</evidence>
<feature type="transmembrane region" description="Helical" evidence="1">
    <location>
        <begin position="7"/>
        <end position="29"/>
    </location>
</feature>
<accession>A0A3D8H703</accession>
<feature type="transmembrane region" description="Helical" evidence="1">
    <location>
        <begin position="123"/>
        <end position="146"/>
    </location>
</feature>
<evidence type="ECO:0008006" key="4">
    <source>
        <dbReference type="Google" id="ProtNLM"/>
    </source>
</evidence>
<feature type="transmembrane region" description="Helical" evidence="1">
    <location>
        <begin position="73"/>
        <end position="92"/>
    </location>
</feature>
<gene>
    <name evidence="2" type="ORF">DXI23_01570</name>
</gene>
<dbReference type="AlphaFoldDB" id="A0A3D8H703"/>
<proteinExistence type="predicted"/>
<name>A0A3D8H703_9GAMM</name>
<protein>
    <recommendedName>
        <fullName evidence="4">Oligosaccharide repeat unit polymerase</fullName>
    </recommendedName>
</protein>
<sequence>MRSRIGSAWMLLPLAAVFLAFAYTGWVFGSYSWGYLGLMEVWIIAFIVGFGLVVTLIPGQPEHVGSSLEASDIHWDAVLLVIGAVAVVAFFYDRYFLRGIEYFSVGVAKSRALLNQGDHASSFFSVFGNFFLFSFLFPLIRLVLLWEERKPRVRFAIAVIILLELASISYLMGGRTAILLTIMVCLASFVVRRLLGKPYRPSFFSYSRLLLFAVLATISFGLFFWVRSQAFGDGGSLSYFLNICGHLTKNTSLECDFGVQTGPLKDLANYLHLVILYGVHGAWLTEEIIQSGWSGGWISPQGLFSVLFVRLGAEAPASVFEGFWVPGPASLLNDLGLWGMLSFGVAVGAITGIVVGCLRTSRITFAVYALVFLVSFWFLSFLVFPTNIPGFVISIWLGLFLWFAHVVLKTVQSLISKRYS</sequence>
<feature type="transmembrane region" description="Helical" evidence="1">
    <location>
        <begin position="177"/>
        <end position="195"/>
    </location>
</feature>
<evidence type="ECO:0000313" key="3">
    <source>
        <dbReference type="Proteomes" id="UP000256431"/>
    </source>
</evidence>
<keyword evidence="1" id="KW-1133">Transmembrane helix</keyword>
<feature type="transmembrane region" description="Helical" evidence="1">
    <location>
        <begin position="335"/>
        <end position="358"/>
    </location>
</feature>
<comment type="caution">
    <text evidence="2">The sequence shown here is derived from an EMBL/GenBank/DDBJ whole genome shotgun (WGS) entry which is preliminary data.</text>
</comment>
<organism evidence="2 3">
    <name type="scientific">Marinobacter flavimaris</name>
    <dbReference type="NCBI Taxonomy" id="262076"/>
    <lineage>
        <taxon>Bacteria</taxon>
        <taxon>Pseudomonadati</taxon>
        <taxon>Pseudomonadota</taxon>
        <taxon>Gammaproteobacteria</taxon>
        <taxon>Pseudomonadales</taxon>
        <taxon>Marinobacteraceae</taxon>
        <taxon>Marinobacter</taxon>
    </lineage>
</organism>
<evidence type="ECO:0000256" key="1">
    <source>
        <dbReference type="SAM" id="Phobius"/>
    </source>
</evidence>
<reference evidence="2 3" key="1">
    <citation type="submission" date="2018-08" db="EMBL/GenBank/DDBJ databases">
        <title>Genome sequence of Marinobacter flavimaris KCTC 12185.</title>
        <authorList>
            <person name="Chun J."/>
            <person name="Kim B.-Y."/>
            <person name="Choi S.-B."/>
            <person name="Kwak M.-J."/>
        </authorList>
    </citation>
    <scope>NUCLEOTIDE SEQUENCE [LARGE SCALE GENOMIC DNA]</scope>
    <source>
        <strain evidence="2 3">KCTC 12185</strain>
    </source>
</reference>
<dbReference type="EMBL" id="QRDH01000001">
    <property type="protein sequence ID" value="RDU42400.1"/>
    <property type="molecule type" value="Genomic_DNA"/>
</dbReference>
<feature type="transmembrane region" description="Helical" evidence="1">
    <location>
        <begin position="207"/>
        <end position="226"/>
    </location>
</feature>
<dbReference type="Proteomes" id="UP000256431">
    <property type="component" value="Unassembled WGS sequence"/>
</dbReference>
<keyword evidence="1" id="KW-0472">Membrane</keyword>
<feature type="transmembrane region" description="Helical" evidence="1">
    <location>
        <begin position="41"/>
        <end position="61"/>
    </location>
</feature>
<keyword evidence="1" id="KW-0812">Transmembrane</keyword>
<feature type="transmembrane region" description="Helical" evidence="1">
    <location>
        <begin position="365"/>
        <end position="384"/>
    </location>
</feature>
<feature type="transmembrane region" description="Helical" evidence="1">
    <location>
        <begin position="390"/>
        <end position="408"/>
    </location>
</feature>
<keyword evidence="3" id="KW-1185">Reference proteome</keyword>
<dbReference type="RefSeq" id="WP_104269974.1">
    <property type="nucleotide sequence ID" value="NZ_PSSW01000001.1"/>
</dbReference>